<dbReference type="AlphaFoldDB" id="A0A813JJ33"/>
<dbReference type="GO" id="GO:0016020">
    <property type="term" value="C:membrane"/>
    <property type="evidence" value="ECO:0007669"/>
    <property type="project" value="UniProtKB-SubCell"/>
</dbReference>
<dbReference type="PANTHER" id="PTHR10924">
    <property type="entry name" value="MAJOR FACILITATOR SUPERFAMILY PROTEIN-RELATED"/>
    <property type="match status" value="1"/>
</dbReference>
<organism evidence="7 8">
    <name type="scientific">Polarella glacialis</name>
    <name type="common">Dinoflagellate</name>
    <dbReference type="NCBI Taxonomy" id="89957"/>
    <lineage>
        <taxon>Eukaryota</taxon>
        <taxon>Sar</taxon>
        <taxon>Alveolata</taxon>
        <taxon>Dinophyceae</taxon>
        <taxon>Suessiales</taxon>
        <taxon>Suessiaceae</taxon>
        <taxon>Polarella</taxon>
    </lineage>
</organism>
<feature type="compositionally biased region" description="Low complexity" evidence="5">
    <location>
        <begin position="75"/>
        <end position="94"/>
    </location>
</feature>
<accession>A0A813JJ33</accession>
<evidence type="ECO:0000256" key="6">
    <source>
        <dbReference type="SAM" id="Phobius"/>
    </source>
</evidence>
<feature type="transmembrane region" description="Helical" evidence="6">
    <location>
        <begin position="225"/>
        <end position="246"/>
    </location>
</feature>
<feature type="region of interest" description="Disordered" evidence="5">
    <location>
        <begin position="63"/>
        <end position="126"/>
    </location>
</feature>
<feature type="transmembrane region" description="Helical" evidence="6">
    <location>
        <begin position="490"/>
        <end position="509"/>
    </location>
</feature>
<comment type="subcellular location">
    <subcellularLocation>
        <location evidence="1">Membrane</location>
        <topology evidence="1">Multi-pass membrane protein</topology>
    </subcellularLocation>
</comment>
<dbReference type="InterPro" id="IPR036259">
    <property type="entry name" value="MFS_trans_sf"/>
</dbReference>
<dbReference type="SUPFAM" id="SSF103473">
    <property type="entry name" value="MFS general substrate transporter"/>
    <property type="match status" value="1"/>
</dbReference>
<feature type="transmembrane region" description="Helical" evidence="6">
    <location>
        <begin position="350"/>
        <end position="370"/>
    </location>
</feature>
<feature type="compositionally biased region" description="Basic residues" evidence="5">
    <location>
        <begin position="1"/>
        <end position="18"/>
    </location>
</feature>
<feature type="transmembrane region" description="Helical" evidence="6">
    <location>
        <begin position="319"/>
        <end position="338"/>
    </location>
</feature>
<evidence type="ECO:0000256" key="2">
    <source>
        <dbReference type="ARBA" id="ARBA00022692"/>
    </source>
</evidence>
<keyword evidence="4 6" id="KW-0472">Membrane</keyword>
<keyword evidence="3 6" id="KW-1133">Transmembrane helix</keyword>
<dbReference type="PANTHER" id="PTHR10924:SF6">
    <property type="entry name" value="SOLUTE CARRIER FAMILY 49 MEMBER A3"/>
    <property type="match status" value="1"/>
</dbReference>
<feature type="transmembrane region" description="Helical" evidence="6">
    <location>
        <begin position="430"/>
        <end position="452"/>
    </location>
</feature>
<keyword evidence="2 6" id="KW-0812">Transmembrane</keyword>
<sequence length="651" mass="67907">MGGFRCRSKRRPPSRRGRTRDALAGVSLAAVGALGLWASEQSSSPVASRPAFALGGNERRSLAANWRRSPPAGGSSLPSVEASPSSSSSSSSTSRWGRGAPGSADTATSSPHASHLPGRSSVSASSGPRWRLLGVGIGCWELASGLHRACRMAAVASRRATGRRSSSSGSEACPIPPEECPPPILYQQRWVQLFFLALLALLSDLVCFSVAATPTTWEKVFGQDPALLIDIFLITNVFACFLEPFVIRKFGLRIPIVAAGMLMAVGCALRSGVPFVGDLPGYSTVVAGTMMVAVAQPFFQCTPPLLSATWFAPDERAMATAVAINFNQVGIATAFIIGGAMAGSEAGLKVYFGGIAVAAVVVSIGSLLYFQERPPTPPSASELEKLNAKGESGALMKDGSRAASAPAEEEVQWPQKGWQLLTTPGFAPPLAAFVTSIAVTNVVGAFMDAKLAHAEITDQNDIDLAGAGFELAIVVGGIILGGLVDRNKEYKAVTLVCLAVTFFGVLMLGLDHVPRIAAIIALLAIGAFAGPVQPINAELAVEVTFPADENAIEAVQQLCGNLMSALLVPFCEWAARFSVQLPGNTNLGGDSVMLLSLIAGVTAYFTTFSSPLKRTLVDEANCMINKDDMGKELTLVALVADDAAAAANARQ</sequence>
<dbReference type="InterPro" id="IPR049680">
    <property type="entry name" value="FLVCR1-2_SLC49-like"/>
</dbReference>
<feature type="transmembrane region" description="Helical" evidence="6">
    <location>
        <begin position="190"/>
        <end position="213"/>
    </location>
</feature>
<dbReference type="GO" id="GO:0022857">
    <property type="term" value="F:transmembrane transporter activity"/>
    <property type="evidence" value="ECO:0007669"/>
    <property type="project" value="InterPro"/>
</dbReference>
<feature type="transmembrane region" description="Helical" evidence="6">
    <location>
        <begin position="281"/>
        <end position="299"/>
    </location>
</feature>
<feature type="transmembrane region" description="Helical" evidence="6">
    <location>
        <begin position="464"/>
        <end position="484"/>
    </location>
</feature>
<dbReference type="Gene3D" id="1.20.1250.20">
    <property type="entry name" value="MFS general substrate transporter like domains"/>
    <property type="match status" value="1"/>
</dbReference>
<evidence type="ECO:0000313" key="7">
    <source>
        <dbReference type="EMBL" id="CAE8677968.1"/>
    </source>
</evidence>
<gene>
    <name evidence="7" type="ORF">PGLA2088_LOCUS20548</name>
</gene>
<proteinExistence type="predicted"/>
<dbReference type="Proteomes" id="UP000626109">
    <property type="component" value="Unassembled WGS sequence"/>
</dbReference>
<feature type="transmembrane region" description="Helical" evidence="6">
    <location>
        <begin position="252"/>
        <end position="269"/>
    </location>
</feature>
<evidence type="ECO:0008006" key="9">
    <source>
        <dbReference type="Google" id="ProtNLM"/>
    </source>
</evidence>
<evidence type="ECO:0000313" key="8">
    <source>
        <dbReference type="Proteomes" id="UP000626109"/>
    </source>
</evidence>
<evidence type="ECO:0000256" key="3">
    <source>
        <dbReference type="ARBA" id="ARBA00022989"/>
    </source>
</evidence>
<evidence type="ECO:0000256" key="5">
    <source>
        <dbReference type="SAM" id="MobiDB-lite"/>
    </source>
</evidence>
<comment type="caution">
    <text evidence="7">The sequence shown here is derived from an EMBL/GenBank/DDBJ whole genome shotgun (WGS) entry which is preliminary data.</text>
</comment>
<evidence type="ECO:0000256" key="4">
    <source>
        <dbReference type="ARBA" id="ARBA00023136"/>
    </source>
</evidence>
<name>A0A813JJ33_POLGL</name>
<dbReference type="EMBL" id="CAJNNW010025643">
    <property type="protein sequence ID" value="CAE8677968.1"/>
    <property type="molecule type" value="Genomic_DNA"/>
</dbReference>
<dbReference type="Pfam" id="PF07690">
    <property type="entry name" value="MFS_1"/>
    <property type="match status" value="1"/>
</dbReference>
<evidence type="ECO:0000256" key="1">
    <source>
        <dbReference type="ARBA" id="ARBA00004141"/>
    </source>
</evidence>
<protein>
    <recommendedName>
        <fullName evidence="9">Major facilitator superfamily (MFS) profile domain-containing protein</fullName>
    </recommendedName>
</protein>
<reference evidence="7" key="1">
    <citation type="submission" date="2021-02" db="EMBL/GenBank/DDBJ databases">
        <authorList>
            <person name="Dougan E. K."/>
            <person name="Rhodes N."/>
            <person name="Thang M."/>
            <person name="Chan C."/>
        </authorList>
    </citation>
    <scope>NUCLEOTIDE SEQUENCE</scope>
</reference>
<feature type="region of interest" description="Disordered" evidence="5">
    <location>
        <begin position="1"/>
        <end position="21"/>
    </location>
</feature>
<dbReference type="InterPro" id="IPR011701">
    <property type="entry name" value="MFS"/>
</dbReference>